<dbReference type="InterPro" id="IPR006091">
    <property type="entry name" value="Acyl-CoA_Oxase/DH_mid-dom"/>
</dbReference>
<dbReference type="Pfam" id="PF00441">
    <property type="entry name" value="Acyl-CoA_dh_1"/>
    <property type="match status" value="1"/>
</dbReference>
<feature type="domain" description="Acyl-CoA dehydrogenase/oxidase N-terminal" evidence="9">
    <location>
        <begin position="8"/>
        <end position="121"/>
    </location>
</feature>
<protein>
    <submittedName>
        <fullName evidence="10">Acyl-CoA dehydrogenase family protein</fullName>
        <ecNumber evidence="10">1.-.-.-</ecNumber>
    </submittedName>
</protein>
<dbReference type="EC" id="1.-.-.-" evidence="10"/>
<dbReference type="InterPro" id="IPR009100">
    <property type="entry name" value="AcylCoA_DH/oxidase_NM_dom_sf"/>
</dbReference>
<keyword evidence="4 6" id="KW-0274">FAD</keyword>
<organism evidence="10 11">
    <name type="scientific">Streptomyces chlorus</name>
    <dbReference type="NCBI Taxonomy" id="887452"/>
    <lineage>
        <taxon>Bacteria</taxon>
        <taxon>Bacillati</taxon>
        <taxon>Actinomycetota</taxon>
        <taxon>Actinomycetes</taxon>
        <taxon>Kitasatosporales</taxon>
        <taxon>Streptomycetaceae</taxon>
        <taxon>Streptomyces</taxon>
    </lineage>
</organism>
<evidence type="ECO:0000256" key="5">
    <source>
        <dbReference type="ARBA" id="ARBA00023002"/>
    </source>
</evidence>
<feature type="domain" description="Acyl-CoA dehydrogenase/oxidase C-terminal" evidence="7">
    <location>
        <begin position="232"/>
        <end position="379"/>
    </location>
</feature>
<dbReference type="Gene3D" id="1.10.540.10">
    <property type="entry name" value="Acyl-CoA dehydrogenase/oxidase, N-terminal domain"/>
    <property type="match status" value="1"/>
</dbReference>
<dbReference type="PANTHER" id="PTHR43884">
    <property type="entry name" value="ACYL-COA DEHYDROGENASE"/>
    <property type="match status" value="1"/>
</dbReference>
<gene>
    <name evidence="10" type="ORF">ACFPZI_18090</name>
</gene>
<evidence type="ECO:0000313" key="10">
    <source>
        <dbReference type="EMBL" id="MFC5853648.1"/>
    </source>
</evidence>
<evidence type="ECO:0000313" key="11">
    <source>
        <dbReference type="Proteomes" id="UP001596180"/>
    </source>
</evidence>
<evidence type="ECO:0000256" key="2">
    <source>
        <dbReference type="ARBA" id="ARBA00009347"/>
    </source>
</evidence>
<reference evidence="11" key="1">
    <citation type="journal article" date="2019" name="Int. J. Syst. Evol. Microbiol.">
        <title>The Global Catalogue of Microorganisms (GCM) 10K type strain sequencing project: providing services to taxonomists for standard genome sequencing and annotation.</title>
        <authorList>
            <consortium name="The Broad Institute Genomics Platform"/>
            <consortium name="The Broad Institute Genome Sequencing Center for Infectious Disease"/>
            <person name="Wu L."/>
            <person name="Ma J."/>
        </authorList>
    </citation>
    <scope>NUCLEOTIDE SEQUENCE [LARGE SCALE GENOMIC DNA]</scope>
    <source>
        <strain evidence="11">JCM 10411</strain>
    </source>
</reference>
<evidence type="ECO:0000259" key="7">
    <source>
        <dbReference type="Pfam" id="PF00441"/>
    </source>
</evidence>
<comment type="cofactor">
    <cofactor evidence="1 6">
        <name>FAD</name>
        <dbReference type="ChEBI" id="CHEBI:57692"/>
    </cofactor>
</comment>
<dbReference type="GO" id="GO:0016491">
    <property type="term" value="F:oxidoreductase activity"/>
    <property type="evidence" value="ECO:0007669"/>
    <property type="project" value="UniProtKB-KW"/>
</dbReference>
<dbReference type="Pfam" id="PF02771">
    <property type="entry name" value="Acyl-CoA_dh_N"/>
    <property type="match status" value="1"/>
</dbReference>
<keyword evidence="11" id="KW-1185">Reference proteome</keyword>
<sequence>MTTHAFTGEQQDFVEAVRDFCRRECGTREQRDALTDGGEEQHNAELYAKLAAVGYVGVSVPEEYGGSGGGLIDQVLAFEELWRGLAPVHGMGPSHTVAGVYKRFGTEAQKAAALGAICEGKVYAISISEPEAGSDAAAITCQAERVEGGYRITGQKTWCSDAQHATALLLVARTSREERRHDGLTMFEVPADAPGVVVRPIPTLGGSEVNDVFFDDVFVPDEAVVGTVGKAWRQLMACLNGERIVCAAQQLGLARRTLDDLVAYVKERRQFGAPVGSFQAVGHRIADLAIEVEATRTLAHDVTRRVAEGIGTEEERVRATSMAKVKSTETAKRVALEGVQLMGGYGYSMEFEMQRHLRLSIAPTIYAGTNEIQRDIIAGTLGLRNR</sequence>
<dbReference type="Pfam" id="PF02770">
    <property type="entry name" value="Acyl-CoA_dh_M"/>
    <property type="match status" value="1"/>
</dbReference>
<dbReference type="Gene3D" id="2.40.110.10">
    <property type="entry name" value="Butyryl-CoA Dehydrogenase, subunit A, domain 2"/>
    <property type="match status" value="1"/>
</dbReference>
<dbReference type="InterPro" id="IPR046373">
    <property type="entry name" value="Acyl-CoA_Oxase/DH_mid-dom_sf"/>
</dbReference>
<dbReference type="InterPro" id="IPR037069">
    <property type="entry name" value="AcylCoA_DH/ox_N_sf"/>
</dbReference>
<evidence type="ECO:0000256" key="4">
    <source>
        <dbReference type="ARBA" id="ARBA00022827"/>
    </source>
</evidence>
<comment type="similarity">
    <text evidence="2 6">Belongs to the acyl-CoA dehydrogenase family.</text>
</comment>
<dbReference type="Proteomes" id="UP001596180">
    <property type="component" value="Unassembled WGS sequence"/>
</dbReference>
<keyword evidence="3 6" id="KW-0285">Flavoprotein</keyword>
<evidence type="ECO:0000256" key="6">
    <source>
        <dbReference type="RuleBase" id="RU362125"/>
    </source>
</evidence>
<evidence type="ECO:0000259" key="9">
    <source>
        <dbReference type="Pfam" id="PF02771"/>
    </source>
</evidence>
<dbReference type="EMBL" id="JBHSOA010000037">
    <property type="protein sequence ID" value="MFC5853648.1"/>
    <property type="molecule type" value="Genomic_DNA"/>
</dbReference>
<dbReference type="PANTHER" id="PTHR43884:SF20">
    <property type="entry name" value="ACYL-COA DEHYDROGENASE FADE28"/>
    <property type="match status" value="1"/>
</dbReference>
<dbReference type="InterPro" id="IPR013786">
    <property type="entry name" value="AcylCoA_DH/ox_N"/>
</dbReference>
<dbReference type="InterPro" id="IPR036250">
    <property type="entry name" value="AcylCo_DH-like_C"/>
</dbReference>
<evidence type="ECO:0000259" key="8">
    <source>
        <dbReference type="Pfam" id="PF02770"/>
    </source>
</evidence>
<proteinExistence type="inferred from homology"/>
<accession>A0ABW1E156</accession>
<evidence type="ECO:0000256" key="1">
    <source>
        <dbReference type="ARBA" id="ARBA00001974"/>
    </source>
</evidence>
<dbReference type="Gene3D" id="1.20.140.10">
    <property type="entry name" value="Butyryl-CoA Dehydrogenase, subunit A, domain 3"/>
    <property type="match status" value="1"/>
</dbReference>
<dbReference type="SUPFAM" id="SSF47203">
    <property type="entry name" value="Acyl-CoA dehydrogenase C-terminal domain-like"/>
    <property type="match status" value="1"/>
</dbReference>
<comment type="caution">
    <text evidence="10">The sequence shown here is derived from an EMBL/GenBank/DDBJ whole genome shotgun (WGS) entry which is preliminary data.</text>
</comment>
<dbReference type="PIRSF" id="PIRSF016578">
    <property type="entry name" value="HsaA"/>
    <property type="match status" value="1"/>
</dbReference>
<evidence type="ECO:0000256" key="3">
    <source>
        <dbReference type="ARBA" id="ARBA00022630"/>
    </source>
</evidence>
<name>A0ABW1E156_9ACTN</name>
<feature type="domain" description="Acyl-CoA oxidase/dehydrogenase middle" evidence="8">
    <location>
        <begin position="124"/>
        <end position="217"/>
    </location>
</feature>
<dbReference type="InterPro" id="IPR009075">
    <property type="entry name" value="AcylCo_DH/oxidase_C"/>
</dbReference>
<keyword evidence="5 6" id="KW-0560">Oxidoreductase</keyword>
<dbReference type="RefSeq" id="WP_381364205.1">
    <property type="nucleotide sequence ID" value="NZ_JBHSOA010000037.1"/>
</dbReference>
<dbReference type="SUPFAM" id="SSF56645">
    <property type="entry name" value="Acyl-CoA dehydrogenase NM domain-like"/>
    <property type="match status" value="1"/>
</dbReference>